<organism evidence="2">
    <name type="scientific">Hexamita inflata</name>
    <dbReference type="NCBI Taxonomy" id="28002"/>
    <lineage>
        <taxon>Eukaryota</taxon>
        <taxon>Metamonada</taxon>
        <taxon>Diplomonadida</taxon>
        <taxon>Hexamitidae</taxon>
        <taxon>Hexamitinae</taxon>
        <taxon>Hexamita</taxon>
    </lineage>
</organism>
<evidence type="ECO:0000313" key="2">
    <source>
        <dbReference type="EMBL" id="CAI9932890.1"/>
    </source>
</evidence>
<evidence type="ECO:0000256" key="1">
    <source>
        <dbReference type="SAM" id="Phobius"/>
    </source>
</evidence>
<dbReference type="Proteomes" id="UP001642409">
    <property type="component" value="Unassembled WGS sequence"/>
</dbReference>
<reference evidence="2" key="1">
    <citation type="submission" date="2023-06" db="EMBL/GenBank/DDBJ databases">
        <authorList>
            <person name="Kurt Z."/>
        </authorList>
    </citation>
    <scope>NUCLEOTIDE SEQUENCE</scope>
</reference>
<proteinExistence type="predicted"/>
<comment type="caution">
    <text evidence="2">The sequence shown here is derived from an EMBL/GenBank/DDBJ whole genome shotgun (WGS) entry which is preliminary data.</text>
</comment>
<protein>
    <submittedName>
        <fullName evidence="3">Hypothetical_protein</fullName>
    </submittedName>
</protein>
<dbReference type="AlphaFoldDB" id="A0AA86TXA0"/>
<keyword evidence="1" id="KW-1133">Transmembrane helix</keyword>
<evidence type="ECO:0000313" key="3">
    <source>
        <dbReference type="EMBL" id="CAL6101117.1"/>
    </source>
</evidence>
<keyword evidence="1" id="KW-0472">Membrane</keyword>
<keyword evidence="4" id="KW-1185">Reference proteome</keyword>
<name>A0AA86TXA0_9EUKA</name>
<dbReference type="EMBL" id="CAXDID020000539">
    <property type="protein sequence ID" value="CAL6101117.1"/>
    <property type="molecule type" value="Genomic_DNA"/>
</dbReference>
<accession>A0AA86TXA0</accession>
<reference evidence="3 4" key="2">
    <citation type="submission" date="2024-07" db="EMBL/GenBank/DDBJ databases">
        <authorList>
            <person name="Akdeniz Z."/>
        </authorList>
    </citation>
    <scope>NUCLEOTIDE SEQUENCE [LARGE SCALE GENOMIC DNA]</scope>
</reference>
<feature type="transmembrane region" description="Helical" evidence="1">
    <location>
        <begin position="568"/>
        <end position="587"/>
    </location>
</feature>
<evidence type="ECO:0000313" key="4">
    <source>
        <dbReference type="Proteomes" id="UP001642409"/>
    </source>
</evidence>
<sequence length="731" mass="84385">MIYRILSAKILTLQVIRTRRGRLRGLTAADERRGPLLSKEQLRNQSTSLGQFIEHTKRDVWRVINVLVHLAVFGGARGLAGLGLVLVSVQFVEIVAFHLVVRPGRKSACYQLEVVAVLLHQLVQQGGFFFGPTCYCSYHLLLKWQAHFQRLPDIENQRNVFALNMEFEFAQRVMWFMWLVQQYICSQVMKLGLPANIIQRLNYFRFKEELCVFIVLSAETAAASRSQIIQKQLEGKTIVYLQKHGRCIHLRKYKDIQVIRTRRGRLRGLTAADERRGPLLSKEQLRNQSTSLGQFIEHTKRDVWCVINVLVHLAVFGGARGLAGLGLVLVSVQFVEIVAFHLVVRPGRKSACYQLEVVAVLLHQLVQQGGFFFGPTCYCSYHLLLKWQAHFQRLPDIENQRNVFALNMEFEFAQRVMWFMWLVQQYICSQVMKLGLPANIIQRLNYFRFKEELCVFIVLSAETAAASRSQIIQKQLEGKTIVYLQKHGRCIHLRKYKDIQVIRTRRGRLRGLTAADERRGPLLSKEQLRNQSTSLGQFIEHTKRDVWRVINVLVHLAVFGGARGLAGLGLVLVSVQFVEIVAFHLVVRPGRKSACYQLEVVAVLLHQLVQQGGFFFGPTCYCSYHLLLKWQAHFQRLPDIENQRNVFALNMEFEFAQRVMWFMWLVQQYICSQVMKLGLPANIIQRLNYFRFKEELCVFIVLSAETAAASRSQIIQKQLEGKTIVYLQKHG</sequence>
<gene>
    <name evidence="2" type="ORF">HINF_LOCUS20535</name>
    <name evidence="3" type="ORF">HINF_LOCUS70931</name>
</gene>
<keyword evidence="1" id="KW-0812">Transmembrane</keyword>
<dbReference type="EMBL" id="CATOUU010000530">
    <property type="protein sequence ID" value="CAI9932890.1"/>
    <property type="molecule type" value="Genomic_DNA"/>
</dbReference>